<evidence type="ECO:0000259" key="11">
    <source>
        <dbReference type="SMART" id="SM00475"/>
    </source>
</evidence>
<dbReference type="GO" id="GO:0008409">
    <property type="term" value="F:5'-3' exonuclease activity"/>
    <property type="evidence" value="ECO:0007669"/>
    <property type="project" value="InterPro"/>
</dbReference>
<dbReference type="STRING" id="1802448.A2672_01930"/>
<name>A0A1G2QX69_9BACT</name>
<dbReference type="GO" id="GO:0006261">
    <property type="term" value="P:DNA-templated DNA replication"/>
    <property type="evidence" value="ECO:0007669"/>
    <property type="project" value="InterPro"/>
</dbReference>
<dbReference type="InterPro" id="IPR043502">
    <property type="entry name" value="DNA/RNA_pol_sf"/>
</dbReference>
<dbReference type="FunFam" id="1.10.150.20:FF:000003">
    <property type="entry name" value="DNA polymerase I"/>
    <property type="match status" value="1"/>
</dbReference>
<dbReference type="EMBL" id="MHTT01000015">
    <property type="protein sequence ID" value="OHA65224.1"/>
    <property type="molecule type" value="Genomic_DNA"/>
</dbReference>
<evidence type="ECO:0000256" key="6">
    <source>
        <dbReference type="ARBA" id="ARBA00022763"/>
    </source>
</evidence>
<dbReference type="Proteomes" id="UP000178065">
    <property type="component" value="Unassembled WGS sequence"/>
</dbReference>
<dbReference type="CDD" id="cd09898">
    <property type="entry name" value="H3TH_53EXO"/>
    <property type="match status" value="1"/>
</dbReference>
<dbReference type="GO" id="GO:0006302">
    <property type="term" value="P:double-strand break repair"/>
    <property type="evidence" value="ECO:0007669"/>
    <property type="project" value="TreeGrafter"/>
</dbReference>
<dbReference type="InterPro" id="IPR020045">
    <property type="entry name" value="DNA_polI_H3TH"/>
</dbReference>
<dbReference type="InterPro" id="IPR002298">
    <property type="entry name" value="DNA_polymerase_A"/>
</dbReference>
<dbReference type="CDD" id="cd09859">
    <property type="entry name" value="PIN_53EXO"/>
    <property type="match status" value="1"/>
</dbReference>
<dbReference type="EC" id="2.7.7.7" evidence="2"/>
<evidence type="ECO:0000256" key="4">
    <source>
        <dbReference type="ARBA" id="ARBA00022695"/>
    </source>
</evidence>
<dbReference type="PANTHER" id="PTHR10133">
    <property type="entry name" value="DNA POLYMERASE I"/>
    <property type="match status" value="1"/>
</dbReference>
<dbReference type="SUPFAM" id="SSF56672">
    <property type="entry name" value="DNA/RNA polymerases"/>
    <property type="match status" value="1"/>
</dbReference>
<feature type="domain" description="DNA-directed DNA polymerase family A palm" evidence="12">
    <location>
        <begin position="493"/>
        <end position="699"/>
    </location>
</feature>
<sequence length="738" mass="82242">MAEKKKRLLIIDANSLIHRAFHALPPLSTSKGEMVNAVYGFLLAFFKAVNEFEPEYIAAAFDFPAPTKREKKFQAYKAKREKAPDELYLQIPKVKEVLEAFHVPVFEKEGFEADDVIGTIARIVPKRQVHPPVETIILSGDMDLLQLVDANTKVYAMRKGIQDSVLFDSKKVQERLGVGPELVADWKGLRGDPSDNIPGVKGVGEKTATRLLSSLGSLESVYAALQAKKEIEGVSPRMRETLLREKDIAFLSKELATVERNVPLEFSLPALAWKGFDRGKAEEVLKGFEFASLALRIPDFGGSKKTESQGSGDETREKIERLFKEGVFSEQIYNLELELSPVLRTMEETGIQIDKKFFEELSQELGENLQKLQASIAKKAGGQFNISSPRQLSEVLFKKLGLPQKGLHKTPGGVVSTASPELEKLRGAHVVVAEILSYRELAKLQNTYAVPLPQLADKEGRIHTHFDQLGAATGRISSANPNLQNIPLQGEWGAKIRGGFVAKKGFSLASFDYSQVELRIASHLAKEERMQEIFKEGRDIHRETAAAVFGAKDKNVTPQMRFRAKALNFGILYGMGARGFAQSAGIPFEEAQDFIENYFVQFPRIAQYMQDTIESTRELGYAETLFGRKRYLPDIHSATPHIRAAAERIAMNHGIQGTAADIIKMAMVKIAKELKLQQEDCRMLLQIHDELVFEIRNAILKERMELIARLMGNAVSLNVPLAVRASAGKSWGRLEGIP</sequence>
<keyword evidence="9" id="KW-0234">DNA repair</keyword>
<evidence type="ECO:0000256" key="10">
    <source>
        <dbReference type="ARBA" id="ARBA00049244"/>
    </source>
</evidence>
<comment type="catalytic activity">
    <reaction evidence="10">
        <text>DNA(n) + a 2'-deoxyribonucleoside 5'-triphosphate = DNA(n+1) + diphosphate</text>
        <dbReference type="Rhea" id="RHEA:22508"/>
        <dbReference type="Rhea" id="RHEA-COMP:17339"/>
        <dbReference type="Rhea" id="RHEA-COMP:17340"/>
        <dbReference type="ChEBI" id="CHEBI:33019"/>
        <dbReference type="ChEBI" id="CHEBI:61560"/>
        <dbReference type="ChEBI" id="CHEBI:173112"/>
        <dbReference type="EC" id="2.7.7.7"/>
    </reaction>
</comment>
<accession>A0A1G2QX69</accession>
<evidence type="ECO:0000256" key="7">
    <source>
        <dbReference type="ARBA" id="ARBA00022932"/>
    </source>
</evidence>
<dbReference type="Pfam" id="PF00476">
    <property type="entry name" value="DNA_pol_A"/>
    <property type="match status" value="1"/>
</dbReference>
<dbReference type="Pfam" id="PF01367">
    <property type="entry name" value="5_3_exonuc"/>
    <property type="match status" value="1"/>
</dbReference>
<dbReference type="AlphaFoldDB" id="A0A1G2QX69"/>
<keyword evidence="3" id="KW-0808">Transferase</keyword>
<proteinExistence type="inferred from homology"/>
<dbReference type="InterPro" id="IPR029060">
    <property type="entry name" value="PIN-like_dom_sf"/>
</dbReference>
<evidence type="ECO:0000259" key="12">
    <source>
        <dbReference type="SMART" id="SM00482"/>
    </source>
</evidence>
<organism evidence="13 14">
    <name type="scientific">Candidatus Wildermuthbacteria bacterium RIFCSPHIGHO2_01_FULL_49_22b</name>
    <dbReference type="NCBI Taxonomy" id="1802448"/>
    <lineage>
        <taxon>Bacteria</taxon>
        <taxon>Candidatus Wildermuthiibacteriota</taxon>
    </lineage>
</organism>
<dbReference type="InterPro" id="IPR002421">
    <property type="entry name" value="5-3_exonuclease"/>
</dbReference>
<dbReference type="InterPro" id="IPR001098">
    <property type="entry name" value="DNA-dir_DNA_pol_A_palm_dom"/>
</dbReference>
<dbReference type="SMART" id="SM00475">
    <property type="entry name" value="53EXOc"/>
    <property type="match status" value="1"/>
</dbReference>
<dbReference type="SMART" id="SM00482">
    <property type="entry name" value="POLAc"/>
    <property type="match status" value="1"/>
</dbReference>
<keyword evidence="8" id="KW-0238">DNA-binding</keyword>
<dbReference type="Gene3D" id="1.20.1060.10">
    <property type="entry name" value="Taq DNA Polymerase, Chain T, domain 4"/>
    <property type="match status" value="1"/>
</dbReference>
<dbReference type="SUPFAM" id="SSF47807">
    <property type="entry name" value="5' to 3' exonuclease, C-terminal subdomain"/>
    <property type="match status" value="1"/>
</dbReference>
<feature type="domain" description="5'-3' exonuclease" evidence="11">
    <location>
        <begin position="6"/>
        <end position="274"/>
    </location>
</feature>
<comment type="caution">
    <text evidence="13">The sequence shown here is derived from an EMBL/GenBank/DDBJ whole genome shotgun (WGS) entry which is preliminary data.</text>
</comment>
<dbReference type="Gene3D" id="1.10.150.20">
    <property type="entry name" value="5' to 3' exonuclease, C-terminal subdomain"/>
    <property type="match status" value="2"/>
</dbReference>
<evidence type="ECO:0000256" key="1">
    <source>
        <dbReference type="ARBA" id="ARBA00007705"/>
    </source>
</evidence>
<keyword evidence="4" id="KW-0548">Nucleotidyltransferase</keyword>
<protein>
    <recommendedName>
        <fullName evidence="2">DNA-directed DNA polymerase</fullName>
        <ecNumber evidence="2">2.7.7.7</ecNumber>
    </recommendedName>
</protein>
<keyword evidence="7" id="KW-0239">DNA-directed DNA polymerase</keyword>
<dbReference type="Gene3D" id="3.30.70.370">
    <property type="match status" value="1"/>
</dbReference>
<reference evidence="13 14" key="1">
    <citation type="journal article" date="2016" name="Nat. Commun.">
        <title>Thousands of microbial genomes shed light on interconnected biogeochemical processes in an aquifer system.</title>
        <authorList>
            <person name="Anantharaman K."/>
            <person name="Brown C.T."/>
            <person name="Hug L.A."/>
            <person name="Sharon I."/>
            <person name="Castelle C.J."/>
            <person name="Probst A.J."/>
            <person name="Thomas B.C."/>
            <person name="Singh A."/>
            <person name="Wilkins M.J."/>
            <person name="Karaoz U."/>
            <person name="Brodie E.L."/>
            <person name="Williams K.H."/>
            <person name="Hubbard S.S."/>
            <person name="Banfield J.F."/>
        </authorList>
    </citation>
    <scope>NUCLEOTIDE SEQUENCE [LARGE SCALE GENOMIC DNA]</scope>
</reference>
<evidence type="ECO:0000256" key="5">
    <source>
        <dbReference type="ARBA" id="ARBA00022705"/>
    </source>
</evidence>
<dbReference type="InterPro" id="IPR020046">
    <property type="entry name" value="5-3_exonucl_a-hlix_arch_N"/>
</dbReference>
<dbReference type="Pfam" id="PF02739">
    <property type="entry name" value="5_3_exonuc_N"/>
    <property type="match status" value="1"/>
</dbReference>
<dbReference type="InterPro" id="IPR008918">
    <property type="entry name" value="HhH2"/>
</dbReference>
<dbReference type="Gene3D" id="3.40.50.1010">
    <property type="entry name" value="5'-nuclease"/>
    <property type="match status" value="1"/>
</dbReference>
<dbReference type="SMART" id="SM00279">
    <property type="entry name" value="HhH2"/>
    <property type="match status" value="1"/>
</dbReference>
<dbReference type="FunFam" id="1.20.1060.10:FF:000001">
    <property type="entry name" value="DNA polymerase I"/>
    <property type="match status" value="1"/>
</dbReference>
<dbReference type="InterPro" id="IPR036279">
    <property type="entry name" value="5-3_exonuclease_C_sf"/>
</dbReference>
<evidence type="ECO:0000313" key="14">
    <source>
        <dbReference type="Proteomes" id="UP000178065"/>
    </source>
</evidence>
<dbReference type="PANTHER" id="PTHR10133:SF27">
    <property type="entry name" value="DNA POLYMERASE NU"/>
    <property type="match status" value="1"/>
</dbReference>
<evidence type="ECO:0000313" key="13">
    <source>
        <dbReference type="EMBL" id="OHA65224.1"/>
    </source>
</evidence>
<evidence type="ECO:0000256" key="3">
    <source>
        <dbReference type="ARBA" id="ARBA00022679"/>
    </source>
</evidence>
<keyword evidence="5" id="KW-0235">DNA replication</keyword>
<comment type="similarity">
    <text evidence="1">Belongs to the DNA polymerase type-A family.</text>
</comment>
<dbReference type="FunFam" id="1.10.150.20:FF:000002">
    <property type="entry name" value="DNA polymerase I"/>
    <property type="match status" value="1"/>
</dbReference>
<dbReference type="GO" id="GO:0003677">
    <property type="term" value="F:DNA binding"/>
    <property type="evidence" value="ECO:0007669"/>
    <property type="project" value="UniProtKB-KW"/>
</dbReference>
<dbReference type="SUPFAM" id="SSF88723">
    <property type="entry name" value="PIN domain-like"/>
    <property type="match status" value="1"/>
</dbReference>
<evidence type="ECO:0000256" key="8">
    <source>
        <dbReference type="ARBA" id="ARBA00023125"/>
    </source>
</evidence>
<keyword evidence="6" id="KW-0227">DNA damage</keyword>
<evidence type="ECO:0000256" key="9">
    <source>
        <dbReference type="ARBA" id="ARBA00023204"/>
    </source>
</evidence>
<dbReference type="PRINTS" id="PR00868">
    <property type="entry name" value="DNAPOLI"/>
</dbReference>
<dbReference type="GO" id="GO:0003887">
    <property type="term" value="F:DNA-directed DNA polymerase activity"/>
    <property type="evidence" value="ECO:0007669"/>
    <property type="project" value="UniProtKB-KW"/>
</dbReference>
<evidence type="ECO:0000256" key="2">
    <source>
        <dbReference type="ARBA" id="ARBA00012417"/>
    </source>
</evidence>
<dbReference type="CDD" id="cd08637">
    <property type="entry name" value="DNA_pol_A_pol_I_C"/>
    <property type="match status" value="1"/>
</dbReference>
<gene>
    <name evidence="13" type="ORF">A2672_01930</name>
</gene>